<evidence type="ECO:0000259" key="8">
    <source>
        <dbReference type="Pfam" id="PF01435"/>
    </source>
</evidence>
<comment type="caution">
    <text evidence="10">The sequence shown here is derived from an EMBL/GenBank/DDBJ whole genome shotgun (WGS) entry which is preliminary data.</text>
</comment>
<feature type="signal peptide" evidence="7">
    <location>
        <begin position="1"/>
        <end position="27"/>
    </location>
</feature>
<evidence type="ECO:0000313" key="10">
    <source>
        <dbReference type="EMBL" id="TPE59458.1"/>
    </source>
</evidence>
<evidence type="ECO:0000256" key="1">
    <source>
        <dbReference type="ARBA" id="ARBA00001947"/>
    </source>
</evidence>
<dbReference type="GO" id="GO:0004222">
    <property type="term" value="F:metalloendopeptidase activity"/>
    <property type="evidence" value="ECO:0007669"/>
    <property type="project" value="InterPro"/>
</dbReference>
<dbReference type="InterPro" id="IPR051156">
    <property type="entry name" value="Mito/Outer_Membr_Metalloprot"/>
</dbReference>
<dbReference type="Pfam" id="PF01476">
    <property type="entry name" value="LysM"/>
    <property type="match status" value="1"/>
</dbReference>
<gene>
    <name evidence="10" type="ORF">FJQ54_13290</name>
</gene>
<dbReference type="Pfam" id="PF01435">
    <property type="entry name" value="Peptidase_M48"/>
    <property type="match status" value="1"/>
</dbReference>
<evidence type="ECO:0000256" key="3">
    <source>
        <dbReference type="ARBA" id="ARBA00022723"/>
    </source>
</evidence>
<sequence>MLRSIGTMARAVLAASLLAVAAVPAQAQRQPQALTGLSQKDRQIGAQANKQIVAEFGGAVDGPLADYVRVVGTKIGMASVPGSTAGDWKVTVLNSPVPNAMATPGGYIYITRGLLAMINNEAELASVLGHEAGHVAARHSDKRQGRAVIGALGSVAAAVLLGGQAAEAVNYGAGAWVAGFSRSQESQADTLGMRYAILTGYDPRAAASMLEALDRVAAVEGRDSMERGGVASVFSTHPVTAERVQRVARQAAQTGVGGALNREAYLAAIDGMRFGDSPDQGIISGSSFRHASLGLAFDAPQGFQLQNSPQAVGGRAQDGSQFIFTGVKVQPGQSLQSVAQQVWQQTAGQVPQASYSERRINNFDAGLSEARLSSRQGMMDVGVHVFRVSPQDVYVIRTIAPAGRGAQFQSLISSFRRMSVQEAQAASQGRRIDVITVRPGDSADSLARRMSPPYNRVQSFLALNGIANRPLQPGEQLKIIVN</sequence>
<dbReference type="Gene3D" id="3.10.350.10">
    <property type="entry name" value="LysM domain"/>
    <property type="match status" value="1"/>
</dbReference>
<dbReference type="OrthoDB" id="9810445at2"/>
<feature type="chain" id="PRO_5021306685" evidence="7">
    <location>
        <begin position="28"/>
        <end position="482"/>
    </location>
</feature>
<feature type="domain" description="Peptidase M48" evidence="8">
    <location>
        <begin position="84"/>
        <end position="248"/>
    </location>
</feature>
<dbReference type="Proteomes" id="UP000319897">
    <property type="component" value="Unassembled WGS sequence"/>
</dbReference>
<keyword evidence="4" id="KW-0378">Hydrolase</keyword>
<keyword evidence="3" id="KW-0479">Metal-binding</keyword>
<feature type="domain" description="LysM" evidence="9">
    <location>
        <begin position="435"/>
        <end position="479"/>
    </location>
</feature>
<evidence type="ECO:0000313" key="11">
    <source>
        <dbReference type="Proteomes" id="UP000319897"/>
    </source>
</evidence>
<evidence type="ECO:0000256" key="6">
    <source>
        <dbReference type="ARBA" id="ARBA00023049"/>
    </source>
</evidence>
<name>A0A501XFP9_9SPHN</name>
<proteinExistence type="predicted"/>
<comment type="cofactor">
    <cofactor evidence="1">
        <name>Zn(2+)</name>
        <dbReference type="ChEBI" id="CHEBI:29105"/>
    </cofactor>
</comment>
<dbReference type="PANTHER" id="PTHR22726">
    <property type="entry name" value="METALLOENDOPEPTIDASE OMA1"/>
    <property type="match status" value="1"/>
</dbReference>
<dbReference type="InterPro" id="IPR036779">
    <property type="entry name" value="LysM_dom_sf"/>
</dbReference>
<dbReference type="Gene3D" id="3.30.2010.10">
    <property type="entry name" value="Metalloproteases ('zincins'), catalytic domain"/>
    <property type="match status" value="1"/>
</dbReference>
<dbReference type="EMBL" id="VFSU01000030">
    <property type="protein sequence ID" value="TPE59458.1"/>
    <property type="molecule type" value="Genomic_DNA"/>
</dbReference>
<dbReference type="GO" id="GO:0051603">
    <property type="term" value="P:proteolysis involved in protein catabolic process"/>
    <property type="evidence" value="ECO:0007669"/>
    <property type="project" value="TreeGrafter"/>
</dbReference>
<dbReference type="GO" id="GO:0016020">
    <property type="term" value="C:membrane"/>
    <property type="evidence" value="ECO:0007669"/>
    <property type="project" value="TreeGrafter"/>
</dbReference>
<keyword evidence="6" id="KW-0482">Metalloprotease</keyword>
<accession>A0A501XFP9</accession>
<evidence type="ECO:0000256" key="4">
    <source>
        <dbReference type="ARBA" id="ARBA00022801"/>
    </source>
</evidence>
<dbReference type="PANTHER" id="PTHR22726:SF24">
    <property type="entry name" value="M48 FAMILY METALLOPEPTIDASE"/>
    <property type="match status" value="1"/>
</dbReference>
<protein>
    <submittedName>
        <fullName evidence="10">LysM peptidoglycan-binding domain-containing protein</fullName>
    </submittedName>
</protein>
<evidence type="ECO:0000256" key="2">
    <source>
        <dbReference type="ARBA" id="ARBA00022670"/>
    </source>
</evidence>
<organism evidence="10 11">
    <name type="scientific">Sandaracinobacter neustonicus</name>
    <dbReference type="NCBI Taxonomy" id="1715348"/>
    <lineage>
        <taxon>Bacteria</taxon>
        <taxon>Pseudomonadati</taxon>
        <taxon>Pseudomonadota</taxon>
        <taxon>Alphaproteobacteria</taxon>
        <taxon>Sphingomonadales</taxon>
        <taxon>Sphingosinicellaceae</taxon>
        <taxon>Sandaracinobacter</taxon>
    </lineage>
</organism>
<keyword evidence="2" id="KW-0645">Protease</keyword>
<dbReference type="InterPro" id="IPR018392">
    <property type="entry name" value="LysM"/>
</dbReference>
<dbReference type="InterPro" id="IPR001915">
    <property type="entry name" value="Peptidase_M48"/>
</dbReference>
<dbReference type="GO" id="GO:0046872">
    <property type="term" value="F:metal ion binding"/>
    <property type="evidence" value="ECO:0007669"/>
    <property type="project" value="UniProtKB-KW"/>
</dbReference>
<evidence type="ECO:0000256" key="7">
    <source>
        <dbReference type="SAM" id="SignalP"/>
    </source>
</evidence>
<dbReference type="CDD" id="cd00118">
    <property type="entry name" value="LysM"/>
    <property type="match status" value="1"/>
</dbReference>
<dbReference type="AlphaFoldDB" id="A0A501XFP9"/>
<dbReference type="RefSeq" id="WP_140928904.1">
    <property type="nucleotide sequence ID" value="NZ_VFSU01000030.1"/>
</dbReference>
<evidence type="ECO:0000259" key="9">
    <source>
        <dbReference type="Pfam" id="PF01476"/>
    </source>
</evidence>
<keyword evidence="11" id="KW-1185">Reference proteome</keyword>
<keyword evidence="7" id="KW-0732">Signal</keyword>
<keyword evidence="5" id="KW-0862">Zinc</keyword>
<dbReference type="CDD" id="cd07324">
    <property type="entry name" value="M48C_Oma1-like"/>
    <property type="match status" value="1"/>
</dbReference>
<evidence type="ECO:0000256" key="5">
    <source>
        <dbReference type="ARBA" id="ARBA00022833"/>
    </source>
</evidence>
<reference evidence="10 11" key="1">
    <citation type="submission" date="2019-06" db="EMBL/GenBank/DDBJ databases">
        <authorList>
            <person name="Lee I."/>
            <person name="Jang G.I."/>
            <person name="Hwang C.Y."/>
        </authorList>
    </citation>
    <scope>NUCLEOTIDE SEQUENCE [LARGE SCALE GENOMIC DNA]</scope>
    <source>
        <strain evidence="10 11">PAMC 28131</strain>
    </source>
</reference>